<feature type="region of interest" description="Disordered" evidence="1">
    <location>
        <begin position="1"/>
        <end position="58"/>
    </location>
</feature>
<keyword evidence="2" id="KW-1133">Transmembrane helix</keyword>
<keyword evidence="4" id="KW-1185">Reference proteome</keyword>
<evidence type="ECO:0000313" key="3">
    <source>
        <dbReference type="EMBL" id="KAG7346977.1"/>
    </source>
</evidence>
<proteinExistence type="predicted"/>
<feature type="transmembrane region" description="Helical" evidence="2">
    <location>
        <begin position="79"/>
        <end position="101"/>
    </location>
</feature>
<keyword evidence="2" id="KW-0812">Transmembrane</keyword>
<feature type="compositionally biased region" description="Low complexity" evidence="1">
    <location>
        <begin position="161"/>
        <end position="182"/>
    </location>
</feature>
<gene>
    <name evidence="3" type="ORF">IV203_006046</name>
</gene>
<dbReference type="AlphaFoldDB" id="A0A9K3PGN2"/>
<dbReference type="OrthoDB" id="42504at2759"/>
<evidence type="ECO:0000256" key="1">
    <source>
        <dbReference type="SAM" id="MobiDB-lite"/>
    </source>
</evidence>
<reference evidence="3" key="2">
    <citation type="submission" date="2021-04" db="EMBL/GenBank/DDBJ databases">
        <authorList>
            <person name="Podell S."/>
        </authorList>
    </citation>
    <scope>NUCLEOTIDE SEQUENCE</scope>
    <source>
        <strain evidence="3">Hildebrandi</strain>
    </source>
</reference>
<dbReference type="EMBL" id="JAGRRH010000021">
    <property type="protein sequence ID" value="KAG7346977.1"/>
    <property type="molecule type" value="Genomic_DNA"/>
</dbReference>
<feature type="compositionally biased region" description="Low complexity" evidence="1">
    <location>
        <begin position="110"/>
        <end position="125"/>
    </location>
</feature>
<name>A0A9K3PGN2_9STRA</name>
<reference evidence="3" key="1">
    <citation type="journal article" date="2021" name="Sci. Rep.">
        <title>Diploid genomic architecture of Nitzschia inconspicua, an elite biomass production diatom.</title>
        <authorList>
            <person name="Oliver A."/>
            <person name="Podell S."/>
            <person name="Pinowska A."/>
            <person name="Traller J.C."/>
            <person name="Smith S.R."/>
            <person name="McClure R."/>
            <person name="Beliaev A."/>
            <person name="Bohutskyi P."/>
            <person name="Hill E.A."/>
            <person name="Rabines A."/>
            <person name="Zheng H."/>
            <person name="Allen L.Z."/>
            <person name="Kuo A."/>
            <person name="Grigoriev I.V."/>
            <person name="Allen A.E."/>
            <person name="Hazlebeck D."/>
            <person name="Allen E.E."/>
        </authorList>
    </citation>
    <scope>NUCLEOTIDE SEQUENCE</scope>
    <source>
        <strain evidence="3">Hildebrandi</strain>
    </source>
</reference>
<dbReference type="PANTHER" id="PTHR35399:SF2">
    <property type="entry name" value="DUF839 DOMAIN-CONTAINING PROTEIN"/>
    <property type="match status" value="1"/>
</dbReference>
<dbReference type="InterPro" id="IPR008557">
    <property type="entry name" value="PhoX"/>
</dbReference>
<evidence type="ECO:0000313" key="4">
    <source>
        <dbReference type="Proteomes" id="UP000693970"/>
    </source>
</evidence>
<evidence type="ECO:0000256" key="2">
    <source>
        <dbReference type="SAM" id="Phobius"/>
    </source>
</evidence>
<keyword evidence="2" id="KW-0472">Membrane</keyword>
<accession>A0A9K3PGN2</accession>
<feature type="compositionally biased region" description="Polar residues" evidence="1">
    <location>
        <begin position="7"/>
        <end position="18"/>
    </location>
</feature>
<dbReference type="Proteomes" id="UP000693970">
    <property type="component" value="Unassembled WGS sequence"/>
</dbReference>
<comment type="caution">
    <text evidence="3">The sequence shown here is derived from an EMBL/GenBank/DDBJ whole genome shotgun (WGS) entry which is preliminary data.</text>
</comment>
<feature type="region of interest" description="Disordered" evidence="1">
    <location>
        <begin position="110"/>
        <end position="191"/>
    </location>
</feature>
<feature type="compositionally biased region" description="Polar residues" evidence="1">
    <location>
        <begin position="140"/>
        <end position="153"/>
    </location>
</feature>
<organism evidence="3 4">
    <name type="scientific">Nitzschia inconspicua</name>
    <dbReference type="NCBI Taxonomy" id="303405"/>
    <lineage>
        <taxon>Eukaryota</taxon>
        <taxon>Sar</taxon>
        <taxon>Stramenopiles</taxon>
        <taxon>Ochrophyta</taxon>
        <taxon>Bacillariophyta</taxon>
        <taxon>Bacillariophyceae</taxon>
        <taxon>Bacillariophycidae</taxon>
        <taxon>Bacillariales</taxon>
        <taxon>Bacillariaceae</taxon>
        <taxon>Nitzschia</taxon>
    </lineage>
</organism>
<sequence length="578" mass="63639">MEENKQNDLPLTMTTSHATHSKESLPEGESDLSLNKVETLSTTSGSGGSNNTTDKGGENLDLPVLPALQSSNKMTQSKWLFLFALLVVSLLAIGFGTGLGISQQQQQKQSNLASSTATSSTATSSPSERLPEHPTYTIPPVTQATSPADSTIPLTGPSEASKSSSSPTSSPSSSPSTNPTDSPSDKPSEFRATYVPGNLIKLENNLLLSEGLTARLIATADQKVQYHDGTFSQRPFHNLPDGGATFSDTRDWNVGGWIYVSNSEMKELGQGGVGAITFDKNANIIDYRMILENTTMNCAGGRTPWNTWVSCEEVEFDGQAYQVDPTGERTPEKTVIGSAGGRWEAFAYDNRDPNQPRFFLTEDHNKGTTRRFTPSQTRWGGDEWKMLHEDGVIDYLMVHQNSNKTGGTFEWTNDIEAARNNARSYFPQSEGIDVHDGKLYLVCKGIKQLFIFDLDNMTYQNMTTTSGLFDGSPDQLQRVLSGSRDLLYFTEEGGVDAGVHARDEEGRFFTILESPQYIDETTGLAFSPDGKYMYVAWQVNGTLYEVRREDGLPFNARSLNVKYHNVATRRLSSQWISF</sequence>
<protein>
    <submittedName>
        <fullName evidence="3">DUF839 domain containing protein</fullName>
    </submittedName>
</protein>
<dbReference type="Pfam" id="PF05787">
    <property type="entry name" value="PhoX"/>
    <property type="match status" value="1"/>
</dbReference>
<dbReference type="PANTHER" id="PTHR35399">
    <property type="entry name" value="SLR8030 PROTEIN"/>
    <property type="match status" value="1"/>
</dbReference>
<feature type="compositionally biased region" description="Low complexity" evidence="1">
    <location>
        <begin position="41"/>
        <end position="53"/>
    </location>
</feature>